<sequence>MGAVMTFWFTGEEEHQVFTTTSSLGLYTRAGSWCMAQIRYRPEAEIPAEWFIPDWLVKGWGAVRQANELVAQGMWEPLEGGWRYVWIRPENTPNAVRQKRKREREKKSRKREKVRANLLSSYT</sequence>
<reference evidence="2 3" key="1">
    <citation type="journal article" date="2015" name="Emerg. Microbes Infect.">
        <title>Characterization of 17 strains belonging to the Mycobacterium simiae complex and description of Mycobacterium paraense sp. nov.</title>
        <authorList>
            <person name="Fusco da Costa A.R."/>
            <person name="Fedrizzi T."/>
            <person name="Lopes M.L."/>
            <person name="Pecorari M."/>
            <person name="Oliveira da Costa W.L."/>
            <person name="Giacobazzi E."/>
            <person name="da Costa Bahia J.R."/>
            <person name="De Sanctis V."/>
            <person name="Batista Lima K.V."/>
            <person name="Bertorelli R."/>
            <person name="Grottola A."/>
            <person name="Fabio A."/>
            <person name="Mariottini A."/>
            <person name="Ferretti P."/>
            <person name="Di Leva F."/>
            <person name="Fregni Serpini G."/>
            <person name="Tagliazucchi S."/>
            <person name="Rumpianesi F."/>
            <person name="Jousson O."/>
            <person name="Segata N."/>
            <person name="Tortoli E."/>
        </authorList>
    </citation>
    <scope>NUCLEOTIDE SEQUENCE [LARGE SCALE GENOMIC DNA]</scope>
    <source>
        <strain evidence="2 3">FI-07156</strain>
    </source>
</reference>
<name>A0ABX3VR11_9MYCO</name>
<protein>
    <submittedName>
        <fullName evidence="2">Uncharacterized protein</fullName>
    </submittedName>
</protein>
<proteinExistence type="predicted"/>
<evidence type="ECO:0000313" key="3">
    <source>
        <dbReference type="Proteomes" id="UP000193801"/>
    </source>
</evidence>
<evidence type="ECO:0000256" key="1">
    <source>
        <dbReference type="SAM" id="MobiDB-lite"/>
    </source>
</evidence>
<gene>
    <name evidence="2" type="ORF">AWB91_09485</name>
</gene>
<keyword evidence="3" id="KW-1185">Reference proteome</keyword>
<feature type="compositionally biased region" description="Basic residues" evidence="1">
    <location>
        <begin position="97"/>
        <end position="113"/>
    </location>
</feature>
<dbReference type="EMBL" id="LQPK01000006">
    <property type="protein sequence ID" value="ORW32716.1"/>
    <property type="molecule type" value="Genomic_DNA"/>
</dbReference>
<accession>A0ABX3VR11</accession>
<evidence type="ECO:0000313" key="2">
    <source>
        <dbReference type="EMBL" id="ORW32716.1"/>
    </source>
</evidence>
<comment type="caution">
    <text evidence="2">The sequence shown here is derived from an EMBL/GenBank/DDBJ whole genome shotgun (WGS) entry which is preliminary data.</text>
</comment>
<organism evidence="2 3">
    <name type="scientific">Mycobacterium paraense</name>
    <dbReference type="NCBI Taxonomy" id="767916"/>
    <lineage>
        <taxon>Bacteria</taxon>
        <taxon>Bacillati</taxon>
        <taxon>Actinomycetota</taxon>
        <taxon>Actinomycetes</taxon>
        <taxon>Mycobacteriales</taxon>
        <taxon>Mycobacteriaceae</taxon>
        <taxon>Mycobacterium</taxon>
        <taxon>Mycobacterium simiae complex</taxon>
    </lineage>
</organism>
<dbReference type="Proteomes" id="UP000193801">
    <property type="component" value="Unassembled WGS sequence"/>
</dbReference>
<feature type="region of interest" description="Disordered" evidence="1">
    <location>
        <begin position="95"/>
        <end position="123"/>
    </location>
</feature>